<dbReference type="PROSITE" id="PS51269">
    <property type="entry name" value="COMM"/>
    <property type="match status" value="1"/>
</dbReference>
<protein>
    <recommendedName>
        <fullName evidence="1">COMM domain-containing protein</fullName>
    </recommendedName>
</protein>
<proteinExistence type="predicted"/>
<sequence length="173" mass="20544">MGTLKDLSSLSEENFLQVLRDILDEYFHRLPSSKQAKDIDSQLRRQLEQILRSTNPSSNKIPTDDLPEHLQILYTNFVHDYQRDIERYHIQHASQHLDKYRLENFDWNIRMAVHDEHLFKCRLPLVNLELGLTDEKKSTNVLLELDEQELNRLIDEMTTIEQAMNNTNTLLTQ</sequence>
<dbReference type="Pfam" id="PF07258">
    <property type="entry name" value="COMM_domain"/>
    <property type="match status" value="1"/>
</dbReference>
<keyword evidence="3" id="KW-1185">Reference proteome</keyword>
<accession>A0A813R9Q9</accession>
<name>A0A813R9Q9_ADIRI</name>
<evidence type="ECO:0000259" key="1">
    <source>
        <dbReference type="PROSITE" id="PS51269"/>
    </source>
</evidence>
<organism evidence="2 3">
    <name type="scientific">Adineta ricciae</name>
    <name type="common">Rotifer</name>
    <dbReference type="NCBI Taxonomy" id="249248"/>
    <lineage>
        <taxon>Eukaryota</taxon>
        <taxon>Metazoa</taxon>
        <taxon>Spiralia</taxon>
        <taxon>Gnathifera</taxon>
        <taxon>Rotifera</taxon>
        <taxon>Eurotatoria</taxon>
        <taxon>Bdelloidea</taxon>
        <taxon>Adinetida</taxon>
        <taxon>Adinetidae</taxon>
        <taxon>Adineta</taxon>
    </lineage>
</organism>
<dbReference type="EMBL" id="CAJNOR010000061">
    <property type="protein sequence ID" value="CAF0779501.1"/>
    <property type="molecule type" value="Genomic_DNA"/>
</dbReference>
<feature type="domain" description="COMM" evidence="1">
    <location>
        <begin position="101"/>
        <end position="168"/>
    </location>
</feature>
<comment type="caution">
    <text evidence="2">The sequence shown here is derived from an EMBL/GenBank/DDBJ whole genome shotgun (WGS) entry which is preliminary data.</text>
</comment>
<reference evidence="2" key="1">
    <citation type="submission" date="2021-02" db="EMBL/GenBank/DDBJ databases">
        <authorList>
            <person name="Nowell W R."/>
        </authorList>
    </citation>
    <scope>NUCLEOTIDE SEQUENCE</scope>
</reference>
<dbReference type="AlphaFoldDB" id="A0A813R9Q9"/>
<evidence type="ECO:0000313" key="3">
    <source>
        <dbReference type="Proteomes" id="UP000663828"/>
    </source>
</evidence>
<gene>
    <name evidence="2" type="ORF">XAT740_LOCUS1890</name>
</gene>
<dbReference type="Proteomes" id="UP000663828">
    <property type="component" value="Unassembled WGS sequence"/>
</dbReference>
<dbReference type="InterPro" id="IPR017920">
    <property type="entry name" value="COMM"/>
</dbReference>
<evidence type="ECO:0000313" key="2">
    <source>
        <dbReference type="EMBL" id="CAF0779501.1"/>
    </source>
</evidence>